<dbReference type="Pfam" id="PF03062">
    <property type="entry name" value="MBOAT"/>
    <property type="match status" value="1"/>
</dbReference>
<feature type="transmembrane region" description="Helical" evidence="8">
    <location>
        <begin position="112"/>
        <end position="131"/>
    </location>
</feature>
<evidence type="ECO:0000256" key="8">
    <source>
        <dbReference type="SAM" id="Phobius"/>
    </source>
</evidence>
<feature type="transmembrane region" description="Helical" evidence="8">
    <location>
        <begin position="156"/>
        <end position="178"/>
    </location>
</feature>
<dbReference type="PANTHER" id="PTHR13285:SF18">
    <property type="entry name" value="PROTEIN-CYSTEINE N-PALMITOYLTRANSFERASE RASP"/>
    <property type="match status" value="1"/>
</dbReference>
<comment type="subcellular location">
    <subcellularLocation>
        <location evidence="1">Cell membrane</location>
        <topology evidence="1">Multi-pass membrane protein</topology>
    </subcellularLocation>
</comment>
<feature type="transmembrane region" description="Helical" evidence="8">
    <location>
        <begin position="515"/>
        <end position="534"/>
    </location>
</feature>
<evidence type="ECO:0000313" key="9">
    <source>
        <dbReference type="EMBL" id="HIV40172.1"/>
    </source>
</evidence>
<dbReference type="GO" id="GO:0005886">
    <property type="term" value="C:plasma membrane"/>
    <property type="evidence" value="ECO:0007669"/>
    <property type="project" value="UniProtKB-SubCell"/>
</dbReference>
<proteinExistence type="inferred from homology"/>
<evidence type="ECO:0000313" key="10">
    <source>
        <dbReference type="Proteomes" id="UP000886814"/>
    </source>
</evidence>
<comment type="similarity">
    <text evidence="2 7">Belongs to the membrane-bound acyltransferase family.</text>
</comment>
<keyword evidence="7" id="KW-0012">Acyltransferase</keyword>
<dbReference type="GO" id="GO:0016746">
    <property type="term" value="F:acyltransferase activity"/>
    <property type="evidence" value="ECO:0007669"/>
    <property type="project" value="UniProtKB-KW"/>
</dbReference>
<keyword evidence="7" id="KW-0808">Transferase</keyword>
<dbReference type="Proteomes" id="UP000886814">
    <property type="component" value="Unassembled WGS sequence"/>
</dbReference>
<dbReference type="PIRSF" id="PIRSF016636">
    <property type="entry name" value="AlgI_DltB"/>
    <property type="match status" value="1"/>
</dbReference>
<keyword evidence="3 7" id="KW-1003">Cell membrane</keyword>
<feature type="transmembrane region" description="Helical" evidence="8">
    <location>
        <begin position="355"/>
        <end position="377"/>
    </location>
</feature>
<reference evidence="9" key="2">
    <citation type="submission" date="2021-04" db="EMBL/GenBank/DDBJ databases">
        <authorList>
            <person name="Gilroy R."/>
        </authorList>
    </citation>
    <scope>NUCLEOTIDE SEQUENCE</scope>
    <source>
        <strain evidence="9">CHK195-9823</strain>
    </source>
</reference>
<keyword evidence="4 8" id="KW-0812">Transmembrane</keyword>
<protein>
    <submittedName>
        <fullName evidence="9">MBOAT family protein</fullName>
    </submittedName>
</protein>
<name>A0A9D1TH72_9FIRM</name>
<dbReference type="InterPro" id="IPR004299">
    <property type="entry name" value="MBOAT_fam"/>
</dbReference>
<dbReference type="InterPro" id="IPR024194">
    <property type="entry name" value="Ac/AlaTfrase_AlgI/DltB"/>
</dbReference>
<evidence type="ECO:0000256" key="5">
    <source>
        <dbReference type="ARBA" id="ARBA00022989"/>
    </source>
</evidence>
<feature type="transmembrane region" description="Helical" evidence="8">
    <location>
        <begin position="383"/>
        <end position="403"/>
    </location>
</feature>
<comment type="caution">
    <text evidence="9">The sequence shown here is derived from an EMBL/GenBank/DDBJ whole genome shotgun (WGS) entry which is preliminary data.</text>
</comment>
<feature type="transmembrane region" description="Helical" evidence="8">
    <location>
        <begin position="29"/>
        <end position="44"/>
    </location>
</feature>
<sequence>MSYHDPVYLFLFLPAVLLAYQLTPRKKRWLLLLLAGYLFFWTISGKLVLYLIGTTLFTHYIGLWLELLKKSCAERLERERSQDRNSNKNSEKNRLKVGEKAVREEYRKKERLVLALGVFVLLGVLGCLKYYNFFARNANLLLEQAGQGSIFEIKNLLLPIGISFYTLQAIGYMADVYWEKIPVQRHLGKLALFLGFFPQIMEGPISMYGQTGEALWKGEDLKGEDLSAGSSRILWGLFKKMIVADRLYVLVKAVFEHYQDYSGSIVVFAAIAYTLQLYMEFSGCMDIVIGSGRLFGVRLPENFCRPFASRNAAEFWRRWHITLGAWLKTYVFYPVSVSQMVKKWNRFGKKHLGKYLTRLGATAMCLFPVWLCNGLWHGPSWHYIFYGMYYFVILLAGAALEPVRAGVIRFFHINERALYWKIPCILKTWVIIFTGELFFRANGLKAGMTMFFSIFRDFRLSVLWDGTLLDFSLDKGDYLVIFAGLLLTAGIGIIKERNLLKGKGLQDMRTPFRWALYYGLILSVLIFGAYGIGYQQVDLIYAGF</sequence>
<dbReference type="InterPro" id="IPR028362">
    <property type="entry name" value="AlgI"/>
</dbReference>
<gene>
    <name evidence="9" type="ORF">H9747_14460</name>
</gene>
<dbReference type="InterPro" id="IPR051085">
    <property type="entry name" value="MB_O-acyltransferase"/>
</dbReference>
<dbReference type="GO" id="GO:0042121">
    <property type="term" value="P:alginic acid biosynthetic process"/>
    <property type="evidence" value="ECO:0007669"/>
    <property type="project" value="InterPro"/>
</dbReference>
<reference evidence="9" key="1">
    <citation type="journal article" date="2021" name="PeerJ">
        <title>Extensive microbial diversity within the chicken gut microbiome revealed by metagenomics and culture.</title>
        <authorList>
            <person name="Gilroy R."/>
            <person name="Ravi A."/>
            <person name="Getino M."/>
            <person name="Pursley I."/>
            <person name="Horton D.L."/>
            <person name="Alikhan N.F."/>
            <person name="Baker D."/>
            <person name="Gharbi K."/>
            <person name="Hall N."/>
            <person name="Watson M."/>
            <person name="Adriaenssens E.M."/>
            <person name="Foster-Nyarko E."/>
            <person name="Jarju S."/>
            <person name="Secka A."/>
            <person name="Antonio M."/>
            <person name="Oren A."/>
            <person name="Chaudhuri R.R."/>
            <person name="La Ragione R."/>
            <person name="Hildebrand F."/>
            <person name="Pallen M.J."/>
        </authorList>
    </citation>
    <scope>NUCLEOTIDE SEQUENCE</scope>
    <source>
        <strain evidence="9">CHK195-9823</strain>
    </source>
</reference>
<feature type="transmembrane region" description="Helical" evidence="8">
    <location>
        <begin position="424"/>
        <end position="441"/>
    </location>
</feature>
<evidence type="ECO:0000256" key="6">
    <source>
        <dbReference type="ARBA" id="ARBA00023136"/>
    </source>
</evidence>
<organism evidence="9 10">
    <name type="scientific">Candidatus Blautia stercorigallinarum</name>
    <dbReference type="NCBI Taxonomy" id="2838501"/>
    <lineage>
        <taxon>Bacteria</taxon>
        <taxon>Bacillati</taxon>
        <taxon>Bacillota</taxon>
        <taxon>Clostridia</taxon>
        <taxon>Lachnospirales</taxon>
        <taxon>Lachnospiraceae</taxon>
        <taxon>Blautia</taxon>
    </lineage>
</organism>
<dbReference type="EMBL" id="DXIQ01000102">
    <property type="protein sequence ID" value="HIV40172.1"/>
    <property type="molecule type" value="Genomic_DNA"/>
</dbReference>
<dbReference type="PANTHER" id="PTHR13285">
    <property type="entry name" value="ACYLTRANSFERASE"/>
    <property type="match status" value="1"/>
</dbReference>
<dbReference type="PIRSF" id="PIRSF500217">
    <property type="entry name" value="AlgI"/>
    <property type="match status" value="1"/>
</dbReference>
<feature type="transmembrane region" description="Helical" evidence="8">
    <location>
        <begin position="478"/>
        <end position="494"/>
    </location>
</feature>
<feature type="transmembrane region" description="Helical" evidence="8">
    <location>
        <begin position="6"/>
        <end position="22"/>
    </location>
</feature>
<evidence type="ECO:0000256" key="4">
    <source>
        <dbReference type="ARBA" id="ARBA00022692"/>
    </source>
</evidence>
<keyword evidence="5 8" id="KW-1133">Transmembrane helix</keyword>
<accession>A0A9D1TH72</accession>
<evidence type="ECO:0000256" key="1">
    <source>
        <dbReference type="ARBA" id="ARBA00004651"/>
    </source>
</evidence>
<evidence type="ECO:0000256" key="3">
    <source>
        <dbReference type="ARBA" id="ARBA00022475"/>
    </source>
</evidence>
<keyword evidence="6 7" id="KW-0472">Membrane</keyword>
<evidence type="ECO:0000256" key="7">
    <source>
        <dbReference type="PIRNR" id="PIRNR016636"/>
    </source>
</evidence>
<evidence type="ECO:0000256" key="2">
    <source>
        <dbReference type="ARBA" id="ARBA00010323"/>
    </source>
</evidence>
<dbReference type="AlphaFoldDB" id="A0A9D1TH72"/>